<dbReference type="Gene3D" id="3.40.50.300">
    <property type="entry name" value="P-loop containing nucleotide triphosphate hydrolases"/>
    <property type="match status" value="1"/>
</dbReference>
<dbReference type="Proteomes" id="UP000886808">
    <property type="component" value="Unassembled WGS sequence"/>
</dbReference>
<gene>
    <name evidence="2" type="ORF">H9746_08600</name>
</gene>
<name>A0A9D1TJC6_9FIRM</name>
<evidence type="ECO:0000313" key="2">
    <source>
        <dbReference type="EMBL" id="HIV62880.1"/>
    </source>
</evidence>
<reference evidence="2" key="2">
    <citation type="submission" date="2021-04" db="EMBL/GenBank/DDBJ databases">
        <authorList>
            <person name="Gilroy R."/>
        </authorList>
    </citation>
    <scope>NUCLEOTIDE SEQUENCE</scope>
    <source>
        <strain evidence="2">CHK193-4272</strain>
    </source>
</reference>
<keyword evidence="2" id="KW-0418">Kinase</keyword>
<dbReference type="InterPro" id="IPR006083">
    <property type="entry name" value="PRK/URK"/>
</dbReference>
<proteinExistence type="predicted"/>
<dbReference type="AlphaFoldDB" id="A0A9D1TJC6"/>
<organism evidence="2 3">
    <name type="scientific">Candidatus Butyricicoccus avistercoris</name>
    <dbReference type="NCBI Taxonomy" id="2838518"/>
    <lineage>
        <taxon>Bacteria</taxon>
        <taxon>Bacillati</taxon>
        <taxon>Bacillota</taxon>
        <taxon>Clostridia</taxon>
        <taxon>Eubacteriales</taxon>
        <taxon>Butyricicoccaceae</taxon>
        <taxon>Butyricicoccus</taxon>
    </lineage>
</organism>
<feature type="domain" description="Phosphoribulokinase/uridine kinase" evidence="1">
    <location>
        <begin position="51"/>
        <end position="239"/>
    </location>
</feature>
<evidence type="ECO:0000259" key="1">
    <source>
        <dbReference type="Pfam" id="PF00485"/>
    </source>
</evidence>
<dbReference type="Pfam" id="PF00485">
    <property type="entry name" value="PRK"/>
    <property type="match status" value="1"/>
</dbReference>
<dbReference type="InterPro" id="IPR027417">
    <property type="entry name" value="P-loop_NTPase"/>
</dbReference>
<evidence type="ECO:0000313" key="3">
    <source>
        <dbReference type="Proteomes" id="UP000886808"/>
    </source>
</evidence>
<dbReference type="GO" id="GO:0016301">
    <property type="term" value="F:kinase activity"/>
    <property type="evidence" value="ECO:0007669"/>
    <property type="project" value="UniProtKB-KW"/>
</dbReference>
<reference evidence="2" key="1">
    <citation type="journal article" date="2021" name="PeerJ">
        <title>Extensive microbial diversity within the chicken gut microbiome revealed by metagenomics and culture.</title>
        <authorList>
            <person name="Gilroy R."/>
            <person name="Ravi A."/>
            <person name="Getino M."/>
            <person name="Pursley I."/>
            <person name="Horton D.L."/>
            <person name="Alikhan N.F."/>
            <person name="Baker D."/>
            <person name="Gharbi K."/>
            <person name="Hall N."/>
            <person name="Watson M."/>
            <person name="Adriaenssens E.M."/>
            <person name="Foster-Nyarko E."/>
            <person name="Jarju S."/>
            <person name="Secka A."/>
            <person name="Antonio M."/>
            <person name="Oren A."/>
            <person name="Chaudhuri R.R."/>
            <person name="La Ragione R."/>
            <person name="Hildebrand F."/>
            <person name="Pallen M.J."/>
        </authorList>
    </citation>
    <scope>NUCLEOTIDE SEQUENCE</scope>
    <source>
        <strain evidence="2">CHK193-4272</strain>
    </source>
</reference>
<dbReference type="CDD" id="cd02028">
    <property type="entry name" value="UMPK_like"/>
    <property type="match status" value="1"/>
</dbReference>
<comment type="caution">
    <text evidence="2">The sequence shown here is derived from an EMBL/GenBank/DDBJ whole genome shotgun (WGS) entry which is preliminary data.</text>
</comment>
<dbReference type="EMBL" id="DXIE01000049">
    <property type="protein sequence ID" value="HIV62880.1"/>
    <property type="molecule type" value="Genomic_DNA"/>
</dbReference>
<protein>
    <submittedName>
        <fullName evidence="2">Nucleoside kinase</fullName>
    </submittedName>
</protein>
<accession>A0A9D1TJC6</accession>
<sequence length="304" mass="34854">MATYQLDFINKQAKKNPEDFIIQCEQHYVNQIELVAEELVNNHKQKPIALLCGPSSSGKTTTADRLCSSIKKRGLDVDTISMDDYYLTRDTYEVPWDEENGVYDFESPLCMDLPLLHEHLKKLNKGEQIPVPTFDFAKKERTDKVKPLSLSNDKMIVIEGIHAFNETLMGGLEQFSSGIYIALASSVDTGKNILTPDQLRFCRRAVRDAKFRSASVESTVKQWKSVRRGERVYIDPYKFFASYAIDSYLPYETLIFMDILRNELKENELKDAGLTQISEAEKLFSTIDYKNYIPDSSVLHEFIG</sequence>
<dbReference type="SUPFAM" id="SSF52540">
    <property type="entry name" value="P-loop containing nucleoside triphosphate hydrolases"/>
    <property type="match status" value="1"/>
</dbReference>
<keyword evidence="2" id="KW-0808">Transferase</keyword>
<dbReference type="GO" id="GO:0005524">
    <property type="term" value="F:ATP binding"/>
    <property type="evidence" value="ECO:0007669"/>
    <property type="project" value="InterPro"/>
</dbReference>
<dbReference type="PANTHER" id="PTHR10285">
    <property type="entry name" value="URIDINE KINASE"/>
    <property type="match status" value="1"/>
</dbReference>